<proteinExistence type="predicted"/>
<dbReference type="EMBL" id="VYYT01000222">
    <property type="protein sequence ID" value="KAK2755269.1"/>
    <property type="molecule type" value="Genomic_DNA"/>
</dbReference>
<evidence type="ECO:0000313" key="2">
    <source>
        <dbReference type="EMBL" id="KAK2755269.1"/>
    </source>
</evidence>
<dbReference type="AlphaFoldDB" id="A0AAD9YAY9"/>
<feature type="compositionally biased region" description="Low complexity" evidence="1">
    <location>
        <begin position="36"/>
        <end position="54"/>
    </location>
</feature>
<evidence type="ECO:0000313" key="3">
    <source>
        <dbReference type="Proteomes" id="UP001281614"/>
    </source>
</evidence>
<sequence length="137" mass="14371">MALVNFQQRGGRGARERIEGLGDGAAPHRSAPHQQRSTSTSSTSTSSRSGLRGSPNPPSPPMIIPGSPELLPDSADWARGSFCAPHSSILPPYPALPTPAKQERDTMRSTRCEKSEGIGSYAAAAAAAGCTYSRHTK</sequence>
<gene>
    <name evidence="2" type="ORF">CKAH01_01161</name>
</gene>
<dbReference type="Proteomes" id="UP001281614">
    <property type="component" value="Unassembled WGS sequence"/>
</dbReference>
<reference evidence="2" key="1">
    <citation type="submission" date="2023-02" db="EMBL/GenBank/DDBJ databases">
        <title>Colletotrichum kahawae CIFC_Que2 genome sequencing and assembly.</title>
        <authorList>
            <person name="Baroncelli R."/>
        </authorList>
    </citation>
    <scope>NUCLEOTIDE SEQUENCE</scope>
    <source>
        <strain evidence="2">CIFC_Que2</strain>
    </source>
</reference>
<protein>
    <submittedName>
        <fullName evidence="2">Uncharacterized protein</fullName>
    </submittedName>
</protein>
<accession>A0AAD9YAY9</accession>
<organism evidence="2 3">
    <name type="scientific">Colletotrichum kahawae</name>
    <name type="common">Coffee berry disease fungus</name>
    <dbReference type="NCBI Taxonomy" id="34407"/>
    <lineage>
        <taxon>Eukaryota</taxon>
        <taxon>Fungi</taxon>
        <taxon>Dikarya</taxon>
        <taxon>Ascomycota</taxon>
        <taxon>Pezizomycotina</taxon>
        <taxon>Sordariomycetes</taxon>
        <taxon>Hypocreomycetidae</taxon>
        <taxon>Glomerellales</taxon>
        <taxon>Glomerellaceae</taxon>
        <taxon>Colletotrichum</taxon>
        <taxon>Colletotrichum gloeosporioides species complex</taxon>
    </lineage>
</organism>
<feature type="compositionally biased region" description="Basic and acidic residues" evidence="1">
    <location>
        <begin position="101"/>
        <end position="115"/>
    </location>
</feature>
<name>A0AAD9YAY9_COLKA</name>
<keyword evidence="3" id="KW-1185">Reference proteome</keyword>
<evidence type="ECO:0000256" key="1">
    <source>
        <dbReference type="SAM" id="MobiDB-lite"/>
    </source>
</evidence>
<feature type="region of interest" description="Disordered" evidence="1">
    <location>
        <begin position="1"/>
        <end position="115"/>
    </location>
</feature>
<comment type="caution">
    <text evidence="2">The sequence shown here is derived from an EMBL/GenBank/DDBJ whole genome shotgun (WGS) entry which is preliminary data.</text>
</comment>